<sequence length="100" mass="10581">MIGIVSTVIQLAEDTKFDETKVTPGVEGFIFTGLMAAAIITLGFLLVNRLRRNAYRHEVQEQIAEELGSDAGNPGAASRGRSADESADRSDGAAGGETRN</sequence>
<keyword evidence="2" id="KW-0812">Transmembrane</keyword>
<gene>
    <name evidence="3" type="ORF">JD292_05885</name>
</gene>
<protein>
    <submittedName>
        <fullName evidence="3">Uncharacterized protein</fullName>
    </submittedName>
</protein>
<keyword evidence="2" id="KW-1133">Transmembrane helix</keyword>
<evidence type="ECO:0000313" key="3">
    <source>
        <dbReference type="EMBL" id="MBK0421599.1"/>
    </source>
</evidence>
<keyword evidence="4" id="KW-1185">Reference proteome</keyword>
<feature type="transmembrane region" description="Helical" evidence="2">
    <location>
        <begin position="28"/>
        <end position="47"/>
    </location>
</feature>
<feature type="region of interest" description="Disordered" evidence="1">
    <location>
        <begin position="65"/>
        <end position="100"/>
    </location>
</feature>
<keyword evidence="2" id="KW-0472">Membrane</keyword>
<dbReference type="Proteomes" id="UP000618733">
    <property type="component" value="Unassembled WGS sequence"/>
</dbReference>
<evidence type="ECO:0000313" key="4">
    <source>
        <dbReference type="Proteomes" id="UP000618733"/>
    </source>
</evidence>
<organism evidence="3 4">
    <name type="scientific">Leucobacter edaphi</name>
    <dbReference type="NCBI Taxonomy" id="2796472"/>
    <lineage>
        <taxon>Bacteria</taxon>
        <taxon>Bacillati</taxon>
        <taxon>Actinomycetota</taxon>
        <taxon>Actinomycetes</taxon>
        <taxon>Micrococcales</taxon>
        <taxon>Microbacteriaceae</taxon>
        <taxon>Leucobacter</taxon>
    </lineage>
</organism>
<evidence type="ECO:0000256" key="1">
    <source>
        <dbReference type="SAM" id="MobiDB-lite"/>
    </source>
</evidence>
<name>A0A934QE36_9MICO</name>
<evidence type="ECO:0000256" key="2">
    <source>
        <dbReference type="SAM" id="Phobius"/>
    </source>
</evidence>
<proteinExistence type="predicted"/>
<dbReference type="RefSeq" id="WP_200131812.1">
    <property type="nucleotide sequence ID" value="NZ_JAEHOI010000005.1"/>
</dbReference>
<reference evidence="3" key="1">
    <citation type="submission" date="2020-12" db="EMBL/GenBank/DDBJ databases">
        <title>Leucobacter sp. CAS2, isolated from Chromium sludge.</title>
        <authorList>
            <person name="Xu Z."/>
        </authorList>
    </citation>
    <scope>NUCLEOTIDE SEQUENCE</scope>
    <source>
        <strain evidence="3">CSA2</strain>
    </source>
</reference>
<feature type="compositionally biased region" description="Basic and acidic residues" evidence="1">
    <location>
        <begin position="81"/>
        <end position="91"/>
    </location>
</feature>
<comment type="caution">
    <text evidence="3">The sequence shown here is derived from an EMBL/GenBank/DDBJ whole genome shotgun (WGS) entry which is preliminary data.</text>
</comment>
<dbReference type="AlphaFoldDB" id="A0A934QE36"/>
<dbReference type="EMBL" id="JAEHOI010000005">
    <property type="protein sequence ID" value="MBK0421599.1"/>
    <property type="molecule type" value="Genomic_DNA"/>
</dbReference>
<accession>A0A934QE36</accession>